<feature type="region of interest" description="Disordered" evidence="2">
    <location>
        <begin position="294"/>
        <end position="313"/>
    </location>
</feature>
<proteinExistence type="predicted"/>
<name>A0ABR2W7W3_9FUNG</name>
<feature type="repeat" description="WD" evidence="1">
    <location>
        <begin position="164"/>
        <end position="205"/>
    </location>
</feature>
<dbReference type="InterPro" id="IPR011044">
    <property type="entry name" value="Quino_amine_DH_bsu"/>
</dbReference>
<dbReference type="Gene3D" id="2.130.10.10">
    <property type="entry name" value="YVTN repeat-like/Quinoprotein amine dehydrogenase"/>
    <property type="match status" value="3"/>
</dbReference>
<dbReference type="PANTHER" id="PTHR44163:SF1">
    <property type="entry name" value="U3 SMALL NUCLEOLAR RNA-ASSOCIATED PROTEIN 4 HOMOLOG"/>
    <property type="match status" value="1"/>
</dbReference>
<dbReference type="InterPro" id="IPR015943">
    <property type="entry name" value="WD40/YVTN_repeat-like_dom_sf"/>
</dbReference>
<evidence type="ECO:0000256" key="2">
    <source>
        <dbReference type="SAM" id="MobiDB-lite"/>
    </source>
</evidence>
<dbReference type="SMART" id="SM00320">
    <property type="entry name" value="WD40"/>
    <property type="match status" value="7"/>
</dbReference>
<keyword evidence="4" id="KW-1185">Reference proteome</keyword>
<dbReference type="EMBL" id="JASJQH010006939">
    <property type="protein sequence ID" value="KAK9722812.1"/>
    <property type="molecule type" value="Genomic_DNA"/>
</dbReference>
<dbReference type="Proteomes" id="UP001479436">
    <property type="component" value="Unassembled WGS sequence"/>
</dbReference>
<comment type="caution">
    <text evidence="3">The sequence shown here is derived from an EMBL/GenBank/DDBJ whole genome shotgun (WGS) entry which is preliminary data.</text>
</comment>
<dbReference type="InterPro" id="IPR001680">
    <property type="entry name" value="WD40_rpt"/>
</dbReference>
<dbReference type="Pfam" id="PF00400">
    <property type="entry name" value="WD40"/>
    <property type="match status" value="3"/>
</dbReference>
<dbReference type="InterPro" id="IPR011047">
    <property type="entry name" value="Quinoprotein_ADH-like_sf"/>
</dbReference>
<dbReference type="InterPro" id="IPR046351">
    <property type="entry name" value="UTP4"/>
</dbReference>
<sequence>MEVHRCRFVDYTPAAINALTFTPKSTKPLLACARAGGDVEIWNPKSWHLEKIIPGGANYNIEALTWAHQTVLGDDDYDTPEEKAEAQKKLLSESPRLFSAGLNSLITEWDLTTLCPKQTIDSHGGAVWCLAVNNVGTKLAVGCEDGCIRIFNIIDGDLSFERSFVKQKARILSLAWSPDDKIIVTGSADSCIRKWDVKQGRPTSRMTVERFGREDTLVWAVKVLKNGSIVSGDSLGHVKFWDGEMGTMLQSFNAHSADILCVVANEEGDTIFTSGVDRKVIQFRLVQNSNYAPVDRKGRNSKSSSKDASKAEQTGEMKWVLAGTRRYHSHDVKALALDESRPVNALVSGGVDVQLVVCPAAEFPNMYQWRLPYFPQKPLISLSKSKRLLMCRFPNSVRVWRLGKAAPPMQPYGNLEIGTDLGLIENLETLLEIKLKDDNHIIASAISEDGQWIAVSDIYNIKLFRLTEDPSVPGVVKIQKIKNFPSEAITSRLNPYKGAHNIVFTPDSSKLVVATTDSYIKIIDLAEWENGSFEILRTFGQHHGDGVMTDDDDSQNDDARVGTISSLSVSEDGQWLASGDLFNRIYVYNLDALQYHCTLPKFTSVHTGLYFHTHSPTLVVPLSSNEFYLYDVEAKRLTDWSRQYSQNLPTRFMQLKEKIMGVSFNPARKNTIVLWGANYLCMVDISKPVEKDTIINIAKRKRIEISKEQSKIGKEVRKKIEESNFNPKVISALTLEANQPISQKMMQFEQNFQALFKYQPLMFLDFTGPDSLCVVERPWFAILEKLPPSFYKAKYGT</sequence>
<protein>
    <submittedName>
        <fullName evidence="3">U3 small nucleolar RNA-associated protein</fullName>
    </submittedName>
</protein>
<accession>A0ABR2W7W3</accession>
<dbReference type="PANTHER" id="PTHR44163">
    <property type="entry name" value="U3 SMALL NUCLEOLAR RNA-ASSOCIATED PROTEIN 4 HOMOLOG"/>
    <property type="match status" value="1"/>
</dbReference>
<keyword evidence="1" id="KW-0853">WD repeat</keyword>
<gene>
    <name evidence="3" type="primary">UTP4</name>
    <name evidence="3" type="ORF">K7432_002392</name>
</gene>
<evidence type="ECO:0000256" key="1">
    <source>
        <dbReference type="PROSITE-ProRule" id="PRU00221"/>
    </source>
</evidence>
<reference evidence="3 4" key="1">
    <citation type="submission" date="2023-04" db="EMBL/GenBank/DDBJ databases">
        <title>Genome of Basidiobolus ranarum AG-B5.</title>
        <authorList>
            <person name="Stajich J.E."/>
            <person name="Carter-House D."/>
            <person name="Gryganskyi A."/>
        </authorList>
    </citation>
    <scope>NUCLEOTIDE SEQUENCE [LARGE SCALE GENOMIC DNA]</scope>
    <source>
        <strain evidence="3 4">AG-B5</strain>
    </source>
</reference>
<evidence type="ECO:0000313" key="3">
    <source>
        <dbReference type="EMBL" id="KAK9722812.1"/>
    </source>
</evidence>
<organism evidence="3 4">
    <name type="scientific">Basidiobolus ranarum</name>
    <dbReference type="NCBI Taxonomy" id="34480"/>
    <lineage>
        <taxon>Eukaryota</taxon>
        <taxon>Fungi</taxon>
        <taxon>Fungi incertae sedis</taxon>
        <taxon>Zoopagomycota</taxon>
        <taxon>Entomophthoromycotina</taxon>
        <taxon>Basidiobolomycetes</taxon>
        <taxon>Basidiobolales</taxon>
        <taxon>Basidiobolaceae</taxon>
        <taxon>Basidiobolus</taxon>
    </lineage>
</organism>
<dbReference type="SUPFAM" id="SSF50998">
    <property type="entry name" value="Quinoprotein alcohol dehydrogenase-like"/>
    <property type="match status" value="1"/>
</dbReference>
<dbReference type="SUPFAM" id="SSF50969">
    <property type="entry name" value="YVTN repeat-like/Quinoprotein amine dehydrogenase"/>
    <property type="match status" value="1"/>
</dbReference>
<evidence type="ECO:0000313" key="4">
    <source>
        <dbReference type="Proteomes" id="UP001479436"/>
    </source>
</evidence>
<dbReference type="PROSITE" id="PS50082">
    <property type="entry name" value="WD_REPEATS_2"/>
    <property type="match status" value="1"/>
</dbReference>
<dbReference type="PROSITE" id="PS50294">
    <property type="entry name" value="WD_REPEATS_REGION"/>
    <property type="match status" value="1"/>
</dbReference>